<evidence type="ECO:0000313" key="8">
    <source>
        <dbReference type="EMBL" id="QCI20591.1"/>
    </source>
</evidence>
<dbReference type="CDD" id="cd00685">
    <property type="entry name" value="Trans_IPPS_HT"/>
    <property type="match status" value="1"/>
</dbReference>
<accession>A0A4D6Y3U4</accession>
<dbReference type="GO" id="GO:0004337">
    <property type="term" value="F:(2E,6E)-farnesyl diphosphate synthase activity"/>
    <property type="evidence" value="ECO:0007669"/>
    <property type="project" value="UniProtKB-EC"/>
</dbReference>
<evidence type="ECO:0000256" key="4">
    <source>
        <dbReference type="ARBA" id="ARBA00022723"/>
    </source>
</evidence>
<proteinExistence type="inferred from homology"/>
<dbReference type="Proteomes" id="UP000298594">
    <property type="component" value="Chromosome"/>
</dbReference>
<sequence>MDFFNQYYIYKNRINKKLSDTLNTLPFQESNLLKAMRYSIFSGGKRLRACLVYTTGDIFKVNMITLDVISIAIECIHAYSLIHDDLPCMDNDDFRRGKISCHIKYNENISLLAGDALQSFAFNVLSKNFMPGVCDTKRIKMISELSSAIGASGMCMGQMLDLESEKKEVSLSELESINLYKTTFLIRSSIRLAYLSSNNTSKSVLSILDCFSNSIGLAFQIQDDILDFHDDNLKINNHRILKKKTYPSIASLNKSKKKIKELYKKAFLALNILKKDFNISKLEQLTQFIIKRIE</sequence>
<dbReference type="InterPro" id="IPR033749">
    <property type="entry name" value="Polyprenyl_synt_CS"/>
</dbReference>
<dbReference type="AlphaFoldDB" id="A0A4D6Y3U4"/>
<dbReference type="InterPro" id="IPR000092">
    <property type="entry name" value="Polyprenyl_synt"/>
</dbReference>
<dbReference type="SFLD" id="SFLDS00005">
    <property type="entry name" value="Isoprenoid_Synthase_Type_I"/>
    <property type="match status" value="1"/>
</dbReference>
<organism evidence="8 9">
    <name type="scientific">Buchnera aphidicola</name>
    <name type="common">Brachycaudus cardui</name>
    <dbReference type="NCBI Taxonomy" id="557993"/>
    <lineage>
        <taxon>Bacteria</taxon>
        <taxon>Pseudomonadati</taxon>
        <taxon>Pseudomonadota</taxon>
        <taxon>Gammaproteobacteria</taxon>
        <taxon>Enterobacterales</taxon>
        <taxon>Erwiniaceae</taxon>
        <taxon>Buchnera</taxon>
    </lineage>
</organism>
<dbReference type="InterPro" id="IPR008949">
    <property type="entry name" value="Isoprenoid_synthase_dom_sf"/>
</dbReference>
<keyword evidence="5" id="KW-0460">Magnesium</keyword>
<dbReference type="EC" id="2.5.1.10" evidence="8"/>
<keyword evidence="6" id="KW-0414">Isoprene biosynthesis</keyword>
<dbReference type="OrthoDB" id="9805316at2"/>
<evidence type="ECO:0000256" key="5">
    <source>
        <dbReference type="ARBA" id="ARBA00022842"/>
    </source>
</evidence>
<evidence type="ECO:0000256" key="3">
    <source>
        <dbReference type="ARBA" id="ARBA00022679"/>
    </source>
</evidence>
<dbReference type="GO" id="GO:0016114">
    <property type="term" value="P:terpenoid biosynthetic process"/>
    <property type="evidence" value="ECO:0007669"/>
    <property type="project" value="UniProtKB-ARBA"/>
</dbReference>
<dbReference type="EMBL" id="CP034879">
    <property type="protein sequence ID" value="QCI20591.1"/>
    <property type="molecule type" value="Genomic_DNA"/>
</dbReference>
<dbReference type="RefSeq" id="WP_158359768.1">
    <property type="nucleotide sequence ID" value="NZ_CP034879.1"/>
</dbReference>
<keyword evidence="3 7" id="KW-0808">Transferase</keyword>
<comment type="similarity">
    <text evidence="2 7">Belongs to the FPP/GGPP synthase family.</text>
</comment>
<dbReference type="PANTHER" id="PTHR43281">
    <property type="entry name" value="FARNESYL DIPHOSPHATE SYNTHASE"/>
    <property type="match status" value="1"/>
</dbReference>
<dbReference type="PANTHER" id="PTHR43281:SF1">
    <property type="entry name" value="FARNESYL DIPHOSPHATE SYNTHASE"/>
    <property type="match status" value="1"/>
</dbReference>
<dbReference type="NCBIfam" id="NF007877">
    <property type="entry name" value="PRK10581.1"/>
    <property type="match status" value="1"/>
</dbReference>
<comment type="cofactor">
    <cofactor evidence="1">
        <name>Mg(2+)</name>
        <dbReference type="ChEBI" id="CHEBI:18420"/>
    </cofactor>
</comment>
<dbReference type="FunFam" id="1.10.600.10:FF:000001">
    <property type="entry name" value="Geranylgeranyl diphosphate synthase"/>
    <property type="match status" value="1"/>
</dbReference>
<reference evidence="8 9" key="2">
    <citation type="submission" date="2019-05" db="EMBL/GenBank/DDBJ databases">
        <title>Genome evolution of the obligate endosymbiont Buchnera aphidicola.</title>
        <authorList>
            <person name="Moran N.A."/>
        </authorList>
    </citation>
    <scope>NUCLEOTIDE SEQUENCE [LARGE SCALE GENOMIC DNA]</scope>
    <source>
        <strain evidence="8 9">Bca</strain>
    </source>
</reference>
<protein>
    <submittedName>
        <fullName evidence="8">(2E,6E)-farnesyl diphosphate synthase</fullName>
        <ecNumber evidence="8">2.5.1.10</ecNumber>
    </submittedName>
</protein>
<dbReference type="GO" id="GO:0046872">
    <property type="term" value="F:metal ion binding"/>
    <property type="evidence" value="ECO:0007669"/>
    <property type="project" value="UniProtKB-KW"/>
</dbReference>
<evidence type="ECO:0000256" key="1">
    <source>
        <dbReference type="ARBA" id="ARBA00001946"/>
    </source>
</evidence>
<dbReference type="PROSITE" id="PS00444">
    <property type="entry name" value="POLYPRENYL_SYNTHASE_2"/>
    <property type="match status" value="1"/>
</dbReference>
<evidence type="ECO:0000256" key="6">
    <source>
        <dbReference type="ARBA" id="ARBA00023229"/>
    </source>
</evidence>
<dbReference type="SFLD" id="SFLDG01017">
    <property type="entry name" value="Polyprenyl_Transferase_Like"/>
    <property type="match status" value="1"/>
</dbReference>
<evidence type="ECO:0000256" key="2">
    <source>
        <dbReference type="ARBA" id="ARBA00006706"/>
    </source>
</evidence>
<dbReference type="PROSITE" id="PS00723">
    <property type="entry name" value="POLYPRENYL_SYNTHASE_1"/>
    <property type="match status" value="1"/>
</dbReference>
<dbReference type="GO" id="GO:0008654">
    <property type="term" value="P:phospholipid biosynthetic process"/>
    <property type="evidence" value="ECO:0007669"/>
    <property type="project" value="UniProtKB-ARBA"/>
</dbReference>
<reference evidence="8 9" key="1">
    <citation type="submission" date="2018-12" db="EMBL/GenBank/DDBJ databases">
        <authorList>
            <person name="Chong R.A."/>
        </authorList>
    </citation>
    <scope>NUCLEOTIDE SEQUENCE [LARGE SCALE GENOMIC DNA]</scope>
    <source>
        <strain evidence="8 9">Bca</strain>
    </source>
</reference>
<evidence type="ECO:0000313" key="9">
    <source>
        <dbReference type="Proteomes" id="UP000298594"/>
    </source>
</evidence>
<name>A0A4D6Y3U4_9GAMM</name>
<evidence type="ECO:0000256" key="7">
    <source>
        <dbReference type="RuleBase" id="RU004466"/>
    </source>
</evidence>
<gene>
    <name evidence="8" type="ORF">D9V67_02385</name>
</gene>
<dbReference type="Pfam" id="PF00348">
    <property type="entry name" value="polyprenyl_synt"/>
    <property type="match status" value="1"/>
</dbReference>
<dbReference type="SUPFAM" id="SSF48576">
    <property type="entry name" value="Terpenoid synthases"/>
    <property type="match status" value="1"/>
</dbReference>
<keyword evidence="4" id="KW-0479">Metal-binding</keyword>
<dbReference type="Gene3D" id="1.10.600.10">
    <property type="entry name" value="Farnesyl Diphosphate Synthase"/>
    <property type="match status" value="1"/>
</dbReference>